<dbReference type="PANTHER" id="PTHR36071:SF1">
    <property type="entry name" value="DNA DOUBLE-STRAND BREAK REPAIR PROTEIN"/>
    <property type="match status" value="1"/>
</dbReference>
<dbReference type="OrthoDB" id="767974at2759"/>
<evidence type="ECO:0000256" key="1">
    <source>
        <dbReference type="SAM" id="MobiDB-lite"/>
    </source>
</evidence>
<reference evidence="2 3" key="1">
    <citation type="journal article" date="2019" name="Sci. Rep.">
        <title>A high-quality genome of Eragrostis curvula grass provides insights into Poaceae evolution and supports new strategies to enhance forage quality.</title>
        <authorList>
            <person name="Carballo J."/>
            <person name="Santos B.A.C.M."/>
            <person name="Zappacosta D."/>
            <person name="Garbus I."/>
            <person name="Selva J.P."/>
            <person name="Gallo C.A."/>
            <person name="Diaz A."/>
            <person name="Albertini E."/>
            <person name="Caccamo M."/>
            <person name="Echenique V."/>
        </authorList>
    </citation>
    <scope>NUCLEOTIDE SEQUENCE [LARGE SCALE GENOMIC DNA]</scope>
    <source>
        <strain evidence="3">cv. Victoria</strain>
        <tissue evidence="2">Leaf</tissue>
    </source>
</reference>
<dbReference type="Gramene" id="TVU29346">
    <property type="protein sequence ID" value="TVU29346"/>
    <property type="gene ID" value="EJB05_20909"/>
</dbReference>
<dbReference type="Proteomes" id="UP000324897">
    <property type="component" value="Chromosome 1"/>
</dbReference>
<dbReference type="PANTHER" id="PTHR36071">
    <property type="entry name" value="DNA DOUBLE-STRAND BREAK REPAIR PROTEIN"/>
    <property type="match status" value="1"/>
</dbReference>
<feature type="compositionally biased region" description="Polar residues" evidence="1">
    <location>
        <begin position="467"/>
        <end position="477"/>
    </location>
</feature>
<name>A0A5J9V0B4_9POAL</name>
<sequence>MEFTFEDGKKLCALLTRQETLVNKKRRWLASMIPKPDGRTRRVKRPKFLSVPYLPELYIRSEEASCDKVRATIIKGLSSECNGYTHHLVQDSLRLFYIQGKKNVAFDPESLDIMHRTISKLSHEALQAVVCIVSHNKSSFDMTRPLMEKMIKSHLPRYLTSLDNKDVKSQLFNIFRNPCSYRSGSLNLVTPVSSELLSAINHALDGLDGMPTQVLLAMNRKLREKSCTPKFGQLARFSKRGHVVEMVRKRCNKILTVLKEGNYLPKKLAKAMSVLNLYRKQKLRSVDISQSEFFPFTKETISMQNNILNAIWSLQKLKHDKLKLVRPILDEDSMVQRMHFKVALRNYLTECLLECDEAGLPDEALRVITFINRISPSQQVVFTEERREAEVDAVLNLSSHLKALANCCIEECSCGEEMISLGNDSCSEGNDFILSETNYLKLSSKHQQMSEPCCSNNISDTTVMRESFGGSNVGDTHSVSRPEDPKSRSEDVLRKPCERTEDFGGSGMGLDTEKSINANQLKKSRCSEITRICDETSIVAHKLIGQILDKWLLTENGVDEPTECHLGEGLVSQGQDDIGSPSSAENLGRDTLIHAVERVLPNLPKRFAPSFPYSSFADTF</sequence>
<keyword evidence="3" id="KW-1185">Reference proteome</keyword>
<dbReference type="EMBL" id="RWGY01000011">
    <property type="protein sequence ID" value="TVU29346.1"/>
    <property type="molecule type" value="Genomic_DNA"/>
</dbReference>
<proteinExistence type="predicted"/>
<evidence type="ECO:0000313" key="3">
    <source>
        <dbReference type="Proteomes" id="UP000324897"/>
    </source>
</evidence>
<accession>A0A5J9V0B4</accession>
<evidence type="ECO:0000313" key="2">
    <source>
        <dbReference type="EMBL" id="TVU29346.1"/>
    </source>
</evidence>
<feature type="compositionally biased region" description="Basic and acidic residues" evidence="1">
    <location>
        <begin position="478"/>
        <end position="493"/>
    </location>
</feature>
<comment type="caution">
    <text evidence="2">The sequence shown here is derived from an EMBL/GenBank/DDBJ whole genome shotgun (WGS) entry which is preliminary data.</text>
</comment>
<protein>
    <submittedName>
        <fullName evidence="2">Uncharacterized protein</fullName>
    </submittedName>
</protein>
<dbReference type="AlphaFoldDB" id="A0A5J9V0B4"/>
<organism evidence="2 3">
    <name type="scientific">Eragrostis curvula</name>
    <name type="common">weeping love grass</name>
    <dbReference type="NCBI Taxonomy" id="38414"/>
    <lineage>
        <taxon>Eukaryota</taxon>
        <taxon>Viridiplantae</taxon>
        <taxon>Streptophyta</taxon>
        <taxon>Embryophyta</taxon>
        <taxon>Tracheophyta</taxon>
        <taxon>Spermatophyta</taxon>
        <taxon>Magnoliopsida</taxon>
        <taxon>Liliopsida</taxon>
        <taxon>Poales</taxon>
        <taxon>Poaceae</taxon>
        <taxon>PACMAD clade</taxon>
        <taxon>Chloridoideae</taxon>
        <taxon>Eragrostideae</taxon>
        <taxon>Eragrostidinae</taxon>
        <taxon>Eragrostis</taxon>
    </lineage>
</organism>
<feature type="region of interest" description="Disordered" evidence="1">
    <location>
        <begin position="467"/>
        <end position="493"/>
    </location>
</feature>
<gene>
    <name evidence="2" type="ORF">EJB05_20909</name>
</gene>